<sequence>MCHTVSVVLLLLVAAAYGDNCVSGDAKVETSILEPMRQILSSYSVVAIRSVNLSFRFASVSGEDGQIGNLTSFALIPTESASRICHSTDGTNTTFVGILTMKDFQVSFGNFILSGPIFSIGGDRMSTRISNAVFTCSISIIRSSESECHAHLNYITVNDIGYITPNFFPLSIVNRLANVLLGYIIFPAFKMFNLFDNLYSYLNQELLSIGNPLITDVSHELCGYYKNFR</sequence>
<name>A0A0K8TBF7_LYGHE</name>
<feature type="signal peptide" evidence="1">
    <location>
        <begin position="1"/>
        <end position="18"/>
    </location>
</feature>
<evidence type="ECO:0000313" key="2">
    <source>
        <dbReference type="EMBL" id="JAG62746.1"/>
    </source>
</evidence>
<protein>
    <submittedName>
        <fullName evidence="2">Uncharacterized protein</fullName>
    </submittedName>
</protein>
<proteinExistence type="predicted"/>
<dbReference type="AlphaFoldDB" id="A0A0K8TBF7"/>
<accession>A0A0K8TBF7</accession>
<dbReference type="EMBL" id="GDHC01004773">
    <property type="protein sequence ID" value="JAQ13856.1"/>
    <property type="molecule type" value="Transcribed_RNA"/>
</dbReference>
<feature type="chain" id="PRO_5015042165" evidence="1">
    <location>
        <begin position="19"/>
        <end position="229"/>
    </location>
</feature>
<organism evidence="2">
    <name type="scientific">Lygus hesperus</name>
    <name type="common">Western plant bug</name>
    <dbReference type="NCBI Taxonomy" id="30085"/>
    <lineage>
        <taxon>Eukaryota</taxon>
        <taxon>Metazoa</taxon>
        <taxon>Ecdysozoa</taxon>
        <taxon>Arthropoda</taxon>
        <taxon>Hexapoda</taxon>
        <taxon>Insecta</taxon>
        <taxon>Pterygota</taxon>
        <taxon>Neoptera</taxon>
        <taxon>Paraneoptera</taxon>
        <taxon>Hemiptera</taxon>
        <taxon>Heteroptera</taxon>
        <taxon>Panheteroptera</taxon>
        <taxon>Cimicomorpha</taxon>
        <taxon>Miridae</taxon>
        <taxon>Mirini</taxon>
        <taxon>Lygus</taxon>
    </lineage>
</organism>
<evidence type="ECO:0000256" key="1">
    <source>
        <dbReference type="SAM" id="SignalP"/>
    </source>
</evidence>
<reference evidence="2" key="1">
    <citation type="submission" date="2014-09" db="EMBL/GenBank/DDBJ databases">
        <authorList>
            <person name="Magalhaes I.L.F."/>
            <person name="Oliveira U."/>
            <person name="Santos F.R."/>
            <person name="Vidigal T.H.D.A."/>
            <person name="Brescovit A.D."/>
            <person name="Santos A.J."/>
        </authorList>
    </citation>
    <scope>NUCLEOTIDE SEQUENCE</scope>
</reference>
<reference evidence="3" key="2">
    <citation type="journal article" date="2016" name="Gigascience">
        <title>De novo construction of an expanded transcriptome assembly for the western tarnished plant bug, Lygus hesperus.</title>
        <authorList>
            <person name="Tassone E.E."/>
            <person name="Geib S.M."/>
            <person name="Hall B."/>
            <person name="Fabrick J.A."/>
            <person name="Brent C.S."/>
            <person name="Hull J.J."/>
        </authorList>
    </citation>
    <scope>NUCLEOTIDE SEQUENCE</scope>
</reference>
<keyword evidence="1" id="KW-0732">Signal</keyword>
<gene>
    <name evidence="3" type="ORF">g.41658</name>
</gene>
<dbReference type="EMBL" id="GBRD01003075">
    <property type="protein sequence ID" value="JAG62746.1"/>
    <property type="molecule type" value="Transcribed_RNA"/>
</dbReference>
<evidence type="ECO:0000313" key="3">
    <source>
        <dbReference type="EMBL" id="JAQ13856.1"/>
    </source>
</evidence>